<reference evidence="2" key="1">
    <citation type="submission" date="2017-07" db="EMBL/GenBank/DDBJ databases">
        <title>Taro Niue Genome Assembly and Annotation.</title>
        <authorList>
            <person name="Atibalentja N."/>
            <person name="Keating K."/>
            <person name="Fields C.J."/>
        </authorList>
    </citation>
    <scope>NUCLEOTIDE SEQUENCE</scope>
    <source>
        <strain evidence="2">Niue_2</strain>
        <tissue evidence="2">Leaf</tissue>
    </source>
</reference>
<keyword evidence="1" id="KW-0812">Transmembrane</keyword>
<gene>
    <name evidence="2" type="ORF">Taro_056292</name>
</gene>
<keyword evidence="1" id="KW-1133">Transmembrane helix</keyword>
<keyword evidence="3" id="KW-1185">Reference proteome</keyword>
<organism evidence="2 3">
    <name type="scientific">Colocasia esculenta</name>
    <name type="common">Wild taro</name>
    <name type="synonym">Arum esculentum</name>
    <dbReference type="NCBI Taxonomy" id="4460"/>
    <lineage>
        <taxon>Eukaryota</taxon>
        <taxon>Viridiplantae</taxon>
        <taxon>Streptophyta</taxon>
        <taxon>Embryophyta</taxon>
        <taxon>Tracheophyta</taxon>
        <taxon>Spermatophyta</taxon>
        <taxon>Magnoliopsida</taxon>
        <taxon>Liliopsida</taxon>
        <taxon>Araceae</taxon>
        <taxon>Aroideae</taxon>
        <taxon>Colocasieae</taxon>
        <taxon>Colocasia</taxon>
    </lineage>
</organism>
<comment type="caution">
    <text evidence="2">The sequence shown here is derived from an EMBL/GenBank/DDBJ whole genome shotgun (WGS) entry which is preliminary data.</text>
</comment>
<evidence type="ECO:0000313" key="3">
    <source>
        <dbReference type="Proteomes" id="UP000652761"/>
    </source>
</evidence>
<feature type="non-terminal residue" evidence="2">
    <location>
        <position position="117"/>
    </location>
</feature>
<accession>A0A843XTH8</accession>
<evidence type="ECO:0000313" key="2">
    <source>
        <dbReference type="EMBL" id="MQM23229.1"/>
    </source>
</evidence>
<feature type="transmembrane region" description="Helical" evidence="1">
    <location>
        <begin position="30"/>
        <end position="49"/>
    </location>
</feature>
<sequence length="117" mass="13640">LDLNEVRTSGHFSSEIGSPDQAEEQRIQELLLFFFFFFFFFFFLTALLYSSSELFFFPLLSIHLYFAAAPRHPFTKDKDIFQARCPNLVPRVSCTLSEIGVPVLEEDIVRSDSEREE</sequence>
<dbReference type="EMBL" id="NMUH01015475">
    <property type="protein sequence ID" value="MQM23229.1"/>
    <property type="molecule type" value="Genomic_DNA"/>
</dbReference>
<dbReference type="Proteomes" id="UP000652761">
    <property type="component" value="Unassembled WGS sequence"/>
</dbReference>
<evidence type="ECO:0000256" key="1">
    <source>
        <dbReference type="SAM" id="Phobius"/>
    </source>
</evidence>
<dbReference type="AlphaFoldDB" id="A0A843XTH8"/>
<name>A0A843XTH8_COLES</name>
<keyword evidence="1" id="KW-0472">Membrane</keyword>
<proteinExistence type="predicted"/>
<protein>
    <submittedName>
        <fullName evidence="2">Uncharacterized protein</fullName>
    </submittedName>
</protein>